<dbReference type="PANTHER" id="PTHR12271">
    <property type="entry name" value="POLY A POLYMERASE CID PAP -RELATED"/>
    <property type="match status" value="1"/>
</dbReference>
<gene>
    <name evidence="2" type="ORF">Fcan01_25674</name>
</gene>
<dbReference type="Gene3D" id="3.30.460.10">
    <property type="entry name" value="Beta Polymerase, domain 2"/>
    <property type="match status" value="1"/>
</dbReference>
<proteinExistence type="predicted"/>
<dbReference type="CDD" id="cd05402">
    <property type="entry name" value="NT_PAP_TUTase"/>
    <property type="match status" value="1"/>
</dbReference>
<dbReference type="PANTHER" id="PTHR12271:SF40">
    <property type="entry name" value="POLY(A) RNA POLYMERASE GLD2"/>
    <property type="match status" value="1"/>
</dbReference>
<evidence type="ECO:0000313" key="3">
    <source>
        <dbReference type="Proteomes" id="UP000198287"/>
    </source>
</evidence>
<dbReference type="OrthoDB" id="407432at2759"/>
<dbReference type="SUPFAM" id="SSF81631">
    <property type="entry name" value="PAP/OAS1 substrate-binding domain"/>
    <property type="match status" value="1"/>
</dbReference>
<organism evidence="2 3">
    <name type="scientific">Folsomia candida</name>
    <name type="common">Springtail</name>
    <dbReference type="NCBI Taxonomy" id="158441"/>
    <lineage>
        <taxon>Eukaryota</taxon>
        <taxon>Metazoa</taxon>
        <taxon>Ecdysozoa</taxon>
        <taxon>Arthropoda</taxon>
        <taxon>Hexapoda</taxon>
        <taxon>Collembola</taxon>
        <taxon>Entomobryomorpha</taxon>
        <taxon>Isotomoidea</taxon>
        <taxon>Isotomidae</taxon>
        <taxon>Proisotominae</taxon>
        <taxon>Folsomia</taxon>
    </lineage>
</organism>
<dbReference type="Proteomes" id="UP000198287">
    <property type="component" value="Unassembled WGS sequence"/>
</dbReference>
<dbReference type="InterPro" id="IPR043519">
    <property type="entry name" value="NT_sf"/>
</dbReference>
<dbReference type="InterPro" id="IPR054708">
    <property type="entry name" value="MTPAP-like_central"/>
</dbReference>
<dbReference type="GO" id="GO:0016779">
    <property type="term" value="F:nucleotidyltransferase activity"/>
    <property type="evidence" value="ECO:0007669"/>
    <property type="project" value="TreeGrafter"/>
</dbReference>
<reference evidence="2 3" key="1">
    <citation type="submission" date="2015-12" db="EMBL/GenBank/DDBJ databases">
        <title>The genome of Folsomia candida.</title>
        <authorList>
            <person name="Faddeeva A."/>
            <person name="Derks M.F."/>
            <person name="Anvar Y."/>
            <person name="Smit S."/>
            <person name="Van Straalen N."/>
            <person name="Roelofs D."/>
        </authorList>
    </citation>
    <scope>NUCLEOTIDE SEQUENCE [LARGE SCALE GENOMIC DNA]</scope>
    <source>
        <strain evidence="2 3">VU population</strain>
        <tissue evidence="2">Whole body</tissue>
    </source>
</reference>
<keyword evidence="3" id="KW-1185">Reference proteome</keyword>
<dbReference type="SUPFAM" id="SSF81301">
    <property type="entry name" value="Nucleotidyltransferase"/>
    <property type="match status" value="1"/>
</dbReference>
<evidence type="ECO:0000259" key="1">
    <source>
        <dbReference type="Pfam" id="PF22600"/>
    </source>
</evidence>
<dbReference type="Pfam" id="PF22600">
    <property type="entry name" value="MTPAP-like_central"/>
    <property type="match status" value="1"/>
</dbReference>
<comment type="caution">
    <text evidence="2">The sequence shown here is derived from an EMBL/GenBank/DDBJ whole genome shotgun (WGS) entry which is preliminary data.</text>
</comment>
<evidence type="ECO:0000313" key="2">
    <source>
        <dbReference type="EMBL" id="OXA39617.1"/>
    </source>
</evidence>
<accession>A0A226D4F2</accession>
<name>A0A226D4F2_FOLCA</name>
<dbReference type="Gene3D" id="1.10.1410.10">
    <property type="match status" value="1"/>
</dbReference>
<dbReference type="EMBL" id="LNIX01000038">
    <property type="protein sequence ID" value="OXA39617.1"/>
    <property type="molecule type" value="Genomic_DNA"/>
</dbReference>
<dbReference type="AlphaFoldDB" id="A0A226D4F2"/>
<sequence length="760" mass="87060">MDVVIIDLVSSSSDSEEDVDPPPLLQNLPQKQNHCSLLPHHHRYIFHSIVTQNYGQDFPHLSQEFGKLTLSSQLRQFLVATAQSQEALGVKHKLIRDLTSHLRTILPSCQVHPFGSYFTQLSEDSSDLDLFVWTSNASISGGISKSAGKKVLEAVTKLLQRLQNFSIRVIPIRHARVPIVRFTHKSSRIQCDLSFGTFLAVRNSELISFYMKLHPVVDIMMRFVRFWANFHELSGSFKVKNYCLNLLVLFYCGWRKIVPTLGEIQGLEGVESEHEFDEIEGWETLVPCQTRQNFDLIQSTFQSRLQNLNDPVSFTTHVLHELIHFFSFYADMHFESHILATNTSEVVSKEEFASPRPHTSSIAARMYQNCLGTRNISSKPKGKSKEKPFRTNAPLCVQDPFALNVNVGGLTNKPLLQHFQLCCRQTALLLGNVEKFDTSILDIFRPIKFIEQDNGNKFPKKARYDKGTNKRSDDSTTKSFEMLQEICILTKTKYPLVMEGGKIFDLPIRPTSPFVRQFVHSAIQVWNITAKCDNWKLLQKLKMLWVSFTMDFMTNFFTKCFKMEEIPDSKCDDGWEIYPTSSSSSSSTAADPVKYPLVVFHEVEEAFKTFDVLPQKFISVPIDARENIFIKFDALDEIKAETRCRIYHFKTNYSNLFSPRGRDAVRKEVQNLSQNPLQAEEQVSNAIIDASPPPQNDNVEMKMYVKLDSTMAEELPTMHLVFQGNGDKQDEHVSTLTSLVSKILPEYAIYRLRNWLEATN</sequence>
<feature type="domain" description="Poly(A) RNA polymerase mitochondrial-like central palm" evidence="1">
    <location>
        <begin position="70"/>
        <end position="211"/>
    </location>
</feature>
<protein>
    <submittedName>
        <fullName evidence="2">Speckle targeted PIP5K1A-regulated poly(A) polymerase</fullName>
    </submittedName>
</protein>
<dbReference type="GO" id="GO:0031123">
    <property type="term" value="P:RNA 3'-end processing"/>
    <property type="evidence" value="ECO:0007669"/>
    <property type="project" value="TreeGrafter"/>
</dbReference>